<gene>
    <name evidence="3" type="ORF">H7F49_03935</name>
</gene>
<evidence type="ECO:0000259" key="2">
    <source>
        <dbReference type="Pfam" id="PF13649"/>
    </source>
</evidence>
<keyword evidence="1 3" id="KW-0808">Transferase</keyword>
<comment type="caution">
    <text evidence="3">The sequence shown here is derived from an EMBL/GenBank/DDBJ whole genome shotgun (WGS) entry which is preliminary data.</text>
</comment>
<keyword evidence="4" id="KW-1185">Reference proteome</keyword>
<feature type="domain" description="Methyltransferase" evidence="2">
    <location>
        <begin position="68"/>
        <end position="164"/>
    </location>
</feature>
<protein>
    <submittedName>
        <fullName evidence="3">Methyltransferase domain-containing protein</fullName>
    </submittedName>
</protein>
<evidence type="ECO:0000313" key="3">
    <source>
        <dbReference type="EMBL" id="MBC2650843.1"/>
    </source>
</evidence>
<keyword evidence="3" id="KW-0489">Methyltransferase</keyword>
<dbReference type="Proteomes" id="UP000520156">
    <property type="component" value="Unassembled WGS sequence"/>
</dbReference>
<dbReference type="CDD" id="cd02440">
    <property type="entry name" value="AdoMet_MTases"/>
    <property type="match status" value="1"/>
</dbReference>
<dbReference type="SUPFAM" id="SSF53335">
    <property type="entry name" value="S-adenosyl-L-methionine-dependent methyltransferases"/>
    <property type="match status" value="1"/>
</dbReference>
<dbReference type="Pfam" id="PF13649">
    <property type="entry name" value="Methyltransf_25"/>
    <property type="match status" value="1"/>
</dbReference>
<reference evidence="3 4" key="1">
    <citation type="submission" date="2020-08" db="EMBL/GenBank/DDBJ databases">
        <title>The genome sequence of Novosphingobium flavum 4Y4.</title>
        <authorList>
            <person name="Liu Y."/>
        </authorList>
    </citation>
    <scope>NUCLEOTIDE SEQUENCE [LARGE SCALE GENOMIC DNA]</scope>
    <source>
        <strain evidence="3 4">4Y4</strain>
    </source>
</reference>
<evidence type="ECO:0000313" key="4">
    <source>
        <dbReference type="Proteomes" id="UP000520156"/>
    </source>
</evidence>
<dbReference type="PANTHER" id="PTHR43861:SF3">
    <property type="entry name" value="PUTATIVE (AFU_ORTHOLOGUE AFUA_2G14390)-RELATED"/>
    <property type="match status" value="1"/>
</dbReference>
<dbReference type="GO" id="GO:0032259">
    <property type="term" value="P:methylation"/>
    <property type="evidence" value="ECO:0007669"/>
    <property type="project" value="UniProtKB-KW"/>
</dbReference>
<dbReference type="InterPro" id="IPR029063">
    <property type="entry name" value="SAM-dependent_MTases_sf"/>
</dbReference>
<accession>A0A7X1F5Q9</accession>
<dbReference type="InterPro" id="IPR041698">
    <property type="entry name" value="Methyltransf_25"/>
</dbReference>
<sequence length="238" mass="25985">MPVLVPLGACQWRTADADRPEAARGFPRADRPVSNIGVTQFSTEDLRDSMGEARTVMDLARIAPGMTVADLGAGEGYYTVRLAERVGAKGRVLAEDIDKGAIERLGMRVEKQRLDNVSIRLGTPEDPRLPANSFDRVFMVHMYHEVAEPYAFLWNLRPSLRPGGAVIVVDTDRPTGRHGTPPALLLCEFGAVGFRLVEFVRKPTMAGYYAKFEASGPRPAPKAIKPCRLAADGTTIGH</sequence>
<dbReference type="EMBL" id="JACLAU010000003">
    <property type="protein sequence ID" value="MBC2650843.1"/>
    <property type="molecule type" value="Genomic_DNA"/>
</dbReference>
<proteinExistence type="predicted"/>
<dbReference type="PANTHER" id="PTHR43861">
    <property type="entry name" value="TRANS-ACONITATE 2-METHYLTRANSFERASE-RELATED"/>
    <property type="match status" value="1"/>
</dbReference>
<dbReference type="AlphaFoldDB" id="A0A7X1F5Q9"/>
<dbReference type="GO" id="GO:0008168">
    <property type="term" value="F:methyltransferase activity"/>
    <property type="evidence" value="ECO:0007669"/>
    <property type="project" value="UniProtKB-KW"/>
</dbReference>
<evidence type="ECO:0000256" key="1">
    <source>
        <dbReference type="ARBA" id="ARBA00022679"/>
    </source>
</evidence>
<dbReference type="Gene3D" id="3.40.50.150">
    <property type="entry name" value="Vaccinia Virus protein VP39"/>
    <property type="match status" value="1"/>
</dbReference>
<name>A0A7X1F5Q9_9SPHN</name>
<organism evidence="3 4">
    <name type="scientific">Novosphingobium aerophilum</name>
    <dbReference type="NCBI Taxonomy" id="2839843"/>
    <lineage>
        <taxon>Bacteria</taxon>
        <taxon>Pseudomonadati</taxon>
        <taxon>Pseudomonadota</taxon>
        <taxon>Alphaproteobacteria</taxon>
        <taxon>Sphingomonadales</taxon>
        <taxon>Sphingomonadaceae</taxon>
        <taxon>Novosphingobium</taxon>
    </lineage>
</organism>